<dbReference type="GO" id="GO:0032993">
    <property type="term" value="C:protein-DNA complex"/>
    <property type="evidence" value="ECO:0007669"/>
    <property type="project" value="TreeGrafter"/>
</dbReference>
<evidence type="ECO:0000259" key="9">
    <source>
        <dbReference type="PROSITE" id="PS51755"/>
    </source>
</evidence>
<comment type="caution">
    <text evidence="10">The sequence shown here is derived from an EMBL/GenBank/DDBJ whole genome shotgun (WGS) entry which is preliminary data.</text>
</comment>
<dbReference type="Gene3D" id="6.10.250.690">
    <property type="match status" value="1"/>
</dbReference>
<evidence type="ECO:0000256" key="1">
    <source>
        <dbReference type="ARBA" id="ARBA00022553"/>
    </source>
</evidence>
<evidence type="ECO:0000256" key="2">
    <source>
        <dbReference type="ARBA" id="ARBA00023012"/>
    </source>
</evidence>
<dbReference type="InterPro" id="IPR001867">
    <property type="entry name" value="OmpR/PhoB-type_DNA-bd"/>
</dbReference>
<keyword evidence="1 6" id="KW-0597">Phosphoprotein</keyword>
<accession>A0A430B4I8</accession>
<dbReference type="PANTHER" id="PTHR48111">
    <property type="entry name" value="REGULATOR OF RPOS"/>
    <property type="match status" value="1"/>
</dbReference>
<dbReference type="GO" id="GO:0006355">
    <property type="term" value="P:regulation of DNA-templated transcription"/>
    <property type="evidence" value="ECO:0007669"/>
    <property type="project" value="InterPro"/>
</dbReference>
<dbReference type="Gene3D" id="3.40.50.2300">
    <property type="match status" value="1"/>
</dbReference>
<dbReference type="AlphaFoldDB" id="A0A430B4I8"/>
<gene>
    <name evidence="10" type="ORF">CBF29_02580</name>
</gene>
<keyword evidence="4 7" id="KW-0238">DNA-binding</keyword>
<evidence type="ECO:0000259" key="8">
    <source>
        <dbReference type="PROSITE" id="PS50110"/>
    </source>
</evidence>
<dbReference type="Pfam" id="PF00072">
    <property type="entry name" value="Response_reg"/>
    <property type="match status" value="1"/>
</dbReference>
<name>A0A430B4I8_9ENTE</name>
<dbReference type="CDD" id="cd00383">
    <property type="entry name" value="trans_reg_C"/>
    <property type="match status" value="1"/>
</dbReference>
<dbReference type="PROSITE" id="PS50110">
    <property type="entry name" value="RESPONSE_REGULATORY"/>
    <property type="match status" value="1"/>
</dbReference>
<evidence type="ECO:0000256" key="5">
    <source>
        <dbReference type="ARBA" id="ARBA00023163"/>
    </source>
</evidence>
<evidence type="ECO:0000313" key="10">
    <source>
        <dbReference type="EMBL" id="RSU15237.1"/>
    </source>
</evidence>
<dbReference type="InterPro" id="IPR011006">
    <property type="entry name" value="CheY-like_superfamily"/>
</dbReference>
<keyword evidence="3" id="KW-0805">Transcription regulation</keyword>
<dbReference type="Proteomes" id="UP000287605">
    <property type="component" value="Unassembled WGS sequence"/>
</dbReference>
<dbReference type="SMART" id="SM00862">
    <property type="entry name" value="Trans_reg_C"/>
    <property type="match status" value="1"/>
</dbReference>
<dbReference type="RefSeq" id="WP_126806974.1">
    <property type="nucleotide sequence ID" value="NZ_NGKA01000002.1"/>
</dbReference>
<organism evidence="10 11">
    <name type="scientific">Vagococcus elongatus</name>
    <dbReference type="NCBI Taxonomy" id="180344"/>
    <lineage>
        <taxon>Bacteria</taxon>
        <taxon>Bacillati</taxon>
        <taxon>Bacillota</taxon>
        <taxon>Bacilli</taxon>
        <taxon>Lactobacillales</taxon>
        <taxon>Enterococcaceae</taxon>
        <taxon>Vagococcus</taxon>
    </lineage>
</organism>
<evidence type="ECO:0000256" key="6">
    <source>
        <dbReference type="PROSITE-ProRule" id="PRU00169"/>
    </source>
</evidence>
<dbReference type="InterPro" id="IPR001789">
    <property type="entry name" value="Sig_transdc_resp-reg_receiver"/>
</dbReference>
<dbReference type="PROSITE" id="PS51755">
    <property type="entry name" value="OMPR_PHOB"/>
    <property type="match status" value="1"/>
</dbReference>
<dbReference type="OrthoDB" id="9778712at2"/>
<feature type="domain" description="OmpR/PhoB-type" evidence="9">
    <location>
        <begin position="120"/>
        <end position="214"/>
    </location>
</feature>
<evidence type="ECO:0000256" key="4">
    <source>
        <dbReference type="ARBA" id="ARBA00023125"/>
    </source>
</evidence>
<feature type="modified residue" description="4-aspartylphosphate" evidence="6">
    <location>
        <position position="52"/>
    </location>
</feature>
<dbReference type="SMART" id="SM00448">
    <property type="entry name" value="REC"/>
    <property type="match status" value="1"/>
</dbReference>
<dbReference type="GO" id="GO:0000156">
    <property type="term" value="F:phosphorelay response regulator activity"/>
    <property type="evidence" value="ECO:0007669"/>
    <property type="project" value="TreeGrafter"/>
</dbReference>
<keyword evidence="5" id="KW-0804">Transcription</keyword>
<dbReference type="Pfam" id="PF00486">
    <property type="entry name" value="Trans_reg_C"/>
    <property type="match status" value="1"/>
</dbReference>
<dbReference type="GO" id="GO:0000976">
    <property type="term" value="F:transcription cis-regulatory region binding"/>
    <property type="evidence" value="ECO:0007669"/>
    <property type="project" value="TreeGrafter"/>
</dbReference>
<sequence>MSNILIVEDDRAINQLVISGLKIAGFHCFQAYYGMEALRIYEKEDIDLILLDINLPDSDGFSLFRSFKHTPIIYLTARDGLDDRVKGLNLGAEDYIVKPFALPELIARVQVVLRRFNQEESLFVRDELRVDLGKRKVWLADSSVTLTYQEFELLAVLIRHKNLALTREQLIDLAWGFDYAGDERTVDVHIQRLRKKLELHSLKTVYKLGYRLEV</sequence>
<protein>
    <submittedName>
        <fullName evidence="10">DNA-binding response regulator</fullName>
    </submittedName>
</protein>
<reference evidence="10 11" key="1">
    <citation type="submission" date="2017-05" db="EMBL/GenBank/DDBJ databases">
        <title>Vagococcus spp. assemblies.</title>
        <authorList>
            <person name="Gulvik C.A."/>
        </authorList>
    </citation>
    <scope>NUCLEOTIDE SEQUENCE [LARGE SCALE GENOMIC DNA]</scope>
    <source>
        <strain evidence="10 11">CCUG 51432</strain>
    </source>
</reference>
<evidence type="ECO:0000256" key="3">
    <source>
        <dbReference type="ARBA" id="ARBA00023015"/>
    </source>
</evidence>
<evidence type="ECO:0000313" key="11">
    <source>
        <dbReference type="Proteomes" id="UP000287605"/>
    </source>
</evidence>
<keyword evidence="11" id="KW-1185">Reference proteome</keyword>
<evidence type="ECO:0000256" key="7">
    <source>
        <dbReference type="PROSITE-ProRule" id="PRU01091"/>
    </source>
</evidence>
<dbReference type="GO" id="GO:0005829">
    <property type="term" value="C:cytosol"/>
    <property type="evidence" value="ECO:0007669"/>
    <property type="project" value="TreeGrafter"/>
</dbReference>
<proteinExistence type="predicted"/>
<dbReference type="PANTHER" id="PTHR48111:SF1">
    <property type="entry name" value="TWO-COMPONENT RESPONSE REGULATOR ORR33"/>
    <property type="match status" value="1"/>
</dbReference>
<dbReference type="InterPro" id="IPR039420">
    <property type="entry name" value="WalR-like"/>
</dbReference>
<keyword evidence="2" id="KW-0902">Two-component regulatory system</keyword>
<dbReference type="InterPro" id="IPR036388">
    <property type="entry name" value="WH-like_DNA-bd_sf"/>
</dbReference>
<dbReference type="EMBL" id="NGKA01000002">
    <property type="protein sequence ID" value="RSU15237.1"/>
    <property type="molecule type" value="Genomic_DNA"/>
</dbReference>
<dbReference type="SUPFAM" id="SSF52172">
    <property type="entry name" value="CheY-like"/>
    <property type="match status" value="1"/>
</dbReference>
<feature type="domain" description="Response regulatory" evidence="8">
    <location>
        <begin position="3"/>
        <end position="113"/>
    </location>
</feature>
<feature type="DNA-binding region" description="OmpR/PhoB-type" evidence="7">
    <location>
        <begin position="120"/>
        <end position="214"/>
    </location>
</feature>
<dbReference type="Gene3D" id="1.10.10.10">
    <property type="entry name" value="Winged helix-like DNA-binding domain superfamily/Winged helix DNA-binding domain"/>
    <property type="match status" value="1"/>
</dbReference>